<keyword evidence="9 10" id="KW-0472">Membrane</keyword>
<feature type="transmembrane region" description="Helical" evidence="10">
    <location>
        <begin position="23"/>
        <end position="45"/>
    </location>
</feature>
<organism evidence="12 13">
    <name type="scientific">Sphingomonas canadensis</name>
    <dbReference type="NCBI Taxonomy" id="1219257"/>
    <lineage>
        <taxon>Bacteria</taxon>
        <taxon>Pseudomonadati</taxon>
        <taxon>Pseudomonadota</taxon>
        <taxon>Alphaproteobacteria</taxon>
        <taxon>Sphingomonadales</taxon>
        <taxon>Sphingomonadaceae</taxon>
        <taxon>Sphingomonas</taxon>
    </lineage>
</organism>
<evidence type="ECO:0000256" key="9">
    <source>
        <dbReference type="ARBA" id="ARBA00023136"/>
    </source>
</evidence>
<feature type="compositionally biased region" description="Basic and acidic residues" evidence="11">
    <location>
        <begin position="56"/>
        <end position="76"/>
    </location>
</feature>
<comment type="function">
    <text evidence="1 10">Controls the rotational direction of flagella during chemotaxis.</text>
</comment>
<evidence type="ECO:0000256" key="10">
    <source>
        <dbReference type="RuleBase" id="RU364125"/>
    </source>
</evidence>
<evidence type="ECO:0000313" key="12">
    <source>
        <dbReference type="EMBL" id="MFD0945269.1"/>
    </source>
</evidence>
<keyword evidence="5 10" id="KW-0145">Chemotaxis</keyword>
<keyword evidence="12" id="KW-0966">Cell projection</keyword>
<protein>
    <recommendedName>
        <fullName evidence="10">Flagellar protein FliL</fullName>
    </recommendedName>
</protein>
<feature type="compositionally biased region" description="Basic and acidic residues" evidence="11">
    <location>
        <begin position="88"/>
        <end position="101"/>
    </location>
</feature>
<keyword evidence="12" id="KW-0282">Flagellum</keyword>
<keyword evidence="7 10" id="KW-0283">Flagellar rotation</keyword>
<evidence type="ECO:0000256" key="3">
    <source>
        <dbReference type="ARBA" id="ARBA00008281"/>
    </source>
</evidence>
<gene>
    <name evidence="12" type="primary">fliL</name>
    <name evidence="12" type="ORF">ACFQ1E_02840</name>
</gene>
<evidence type="ECO:0000256" key="11">
    <source>
        <dbReference type="SAM" id="MobiDB-lite"/>
    </source>
</evidence>
<keyword evidence="10" id="KW-0997">Cell inner membrane</keyword>
<evidence type="ECO:0000256" key="2">
    <source>
        <dbReference type="ARBA" id="ARBA00004162"/>
    </source>
</evidence>
<keyword evidence="8 10" id="KW-1133">Transmembrane helix</keyword>
<name>A0ABW3H296_9SPHN</name>
<evidence type="ECO:0000256" key="8">
    <source>
        <dbReference type="ARBA" id="ARBA00022989"/>
    </source>
</evidence>
<keyword evidence="12" id="KW-0969">Cilium</keyword>
<keyword evidence="6 10" id="KW-0812">Transmembrane</keyword>
<dbReference type="EMBL" id="JBHTJG010000001">
    <property type="protein sequence ID" value="MFD0945269.1"/>
    <property type="molecule type" value="Genomic_DNA"/>
</dbReference>
<dbReference type="Proteomes" id="UP001596977">
    <property type="component" value="Unassembled WGS sequence"/>
</dbReference>
<feature type="region of interest" description="Disordered" evidence="11">
    <location>
        <begin position="55"/>
        <end position="109"/>
    </location>
</feature>
<comment type="subcellular location">
    <subcellularLocation>
        <location evidence="10">Cell inner membrane</location>
    </subcellularLocation>
    <subcellularLocation>
        <location evidence="2">Cell membrane</location>
        <topology evidence="2">Single-pass membrane protein</topology>
    </subcellularLocation>
</comment>
<evidence type="ECO:0000256" key="6">
    <source>
        <dbReference type="ARBA" id="ARBA00022692"/>
    </source>
</evidence>
<dbReference type="PANTHER" id="PTHR35091">
    <property type="entry name" value="FLAGELLAR PROTEIN FLIL"/>
    <property type="match status" value="1"/>
</dbReference>
<keyword evidence="13" id="KW-1185">Reference proteome</keyword>
<keyword evidence="4" id="KW-1003">Cell membrane</keyword>
<comment type="similarity">
    <text evidence="3 10">Belongs to the FliL family.</text>
</comment>
<comment type="caution">
    <text evidence="12">The sequence shown here is derived from an EMBL/GenBank/DDBJ whole genome shotgun (WGS) entry which is preliminary data.</text>
</comment>
<evidence type="ECO:0000313" key="13">
    <source>
        <dbReference type="Proteomes" id="UP001596977"/>
    </source>
</evidence>
<evidence type="ECO:0000256" key="1">
    <source>
        <dbReference type="ARBA" id="ARBA00002254"/>
    </source>
</evidence>
<evidence type="ECO:0000256" key="5">
    <source>
        <dbReference type="ARBA" id="ARBA00022500"/>
    </source>
</evidence>
<evidence type="ECO:0000256" key="7">
    <source>
        <dbReference type="ARBA" id="ARBA00022779"/>
    </source>
</evidence>
<accession>A0ABW3H296</accession>
<evidence type="ECO:0000256" key="4">
    <source>
        <dbReference type="ARBA" id="ARBA00022475"/>
    </source>
</evidence>
<sequence length="213" mass="22672">MEDITGDSGPGKKKKKGGLMKKLLLFVVLPLVAVGGGVGGALYAMNAGWFSAKPAGGDHADADKPKLVPKSEEKRASVKGGEGGGHGEGGDSAERHGKPTPEGEGGDEYASAYYPLEKEFTSNLQDSVHFVQVGIAVETHYDDRVLENIKTHEIAIRSAILLALSQTGEDEVFNPDGKKAMQERLVKAINEVLKEKEGFGGVSNVYFTNFIVQ</sequence>
<dbReference type="InterPro" id="IPR005503">
    <property type="entry name" value="FliL"/>
</dbReference>
<dbReference type="Pfam" id="PF03748">
    <property type="entry name" value="FliL"/>
    <property type="match status" value="1"/>
</dbReference>
<dbReference type="PANTHER" id="PTHR35091:SF2">
    <property type="entry name" value="FLAGELLAR PROTEIN FLIL"/>
    <property type="match status" value="1"/>
</dbReference>
<dbReference type="RefSeq" id="WP_264942483.1">
    <property type="nucleotide sequence ID" value="NZ_JAPDRA010000001.1"/>
</dbReference>
<reference evidence="13" key="1">
    <citation type="journal article" date="2019" name="Int. J. Syst. Evol. Microbiol.">
        <title>The Global Catalogue of Microorganisms (GCM) 10K type strain sequencing project: providing services to taxonomists for standard genome sequencing and annotation.</title>
        <authorList>
            <consortium name="The Broad Institute Genomics Platform"/>
            <consortium name="The Broad Institute Genome Sequencing Center for Infectious Disease"/>
            <person name="Wu L."/>
            <person name="Ma J."/>
        </authorList>
    </citation>
    <scope>NUCLEOTIDE SEQUENCE [LARGE SCALE GENOMIC DNA]</scope>
    <source>
        <strain evidence="13">CCUG 62982</strain>
    </source>
</reference>
<proteinExistence type="inferred from homology"/>